<evidence type="ECO:0000313" key="4">
    <source>
        <dbReference type="EMBL" id="RDU67344.1"/>
    </source>
</evidence>
<keyword evidence="5" id="KW-1185">Reference proteome</keyword>
<dbReference type="GO" id="GO:0005886">
    <property type="term" value="C:plasma membrane"/>
    <property type="evidence" value="ECO:0007669"/>
    <property type="project" value="TreeGrafter"/>
</dbReference>
<comment type="caution">
    <text evidence="4">The sequence shown here is derived from an EMBL/GenBank/DDBJ whole genome shotgun (WGS) entry which is preliminary data.</text>
</comment>
<dbReference type="GO" id="GO:0006465">
    <property type="term" value="P:signal peptide processing"/>
    <property type="evidence" value="ECO:0007669"/>
    <property type="project" value="TreeGrafter"/>
</dbReference>
<protein>
    <recommendedName>
        <fullName evidence="3">Prepilin type IV endopeptidase peptidase domain-containing protein</fullName>
    </recommendedName>
</protein>
<feature type="domain" description="Prepilin type IV endopeptidase peptidase" evidence="3">
    <location>
        <begin position="84"/>
        <end position="189"/>
    </location>
</feature>
<gene>
    <name evidence="4" type="ORF">CQA54_05075</name>
</gene>
<keyword evidence="2" id="KW-0812">Transmembrane</keyword>
<keyword evidence="2" id="KW-0472">Membrane</keyword>
<dbReference type="PANTHER" id="PTHR30487:SF0">
    <property type="entry name" value="PREPILIN LEADER PEPTIDASE_N-METHYLTRANSFERASE-RELATED"/>
    <property type="match status" value="1"/>
</dbReference>
<evidence type="ECO:0000256" key="2">
    <source>
        <dbReference type="SAM" id="Phobius"/>
    </source>
</evidence>
<dbReference type="RefSeq" id="WP_115571061.1">
    <property type="nucleotide sequence ID" value="NZ_NXLT01000003.1"/>
</dbReference>
<feature type="transmembrane region" description="Helical" evidence="2">
    <location>
        <begin position="6"/>
        <end position="29"/>
    </location>
</feature>
<comment type="similarity">
    <text evidence="1">Belongs to the peptidase A24 family.</text>
</comment>
<feature type="transmembrane region" description="Helical" evidence="2">
    <location>
        <begin position="41"/>
        <end position="60"/>
    </location>
</feature>
<feature type="transmembrane region" description="Helical" evidence="2">
    <location>
        <begin position="80"/>
        <end position="99"/>
    </location>
</feature>
<dbReference type="AlphaFoldDB" id="A0A3D8IRX4"/>
<evidence type="ECO:0000313" key="5">
    <source>
        <dbReference type="Proteomes" id="UP000256514"/>
    </source>
</evidence>
<dbReference type="InterPro" id="IPR050882">
    <property type="entry name" value="Prepilin_peptidase/N-MTase"/>
</dbReference>
<feature type="transmembrane region" description="Helical" evidence="2">
    <location>
        <begin position="106"/>
        <end position="126"/>
    </location>
</feature>
<dbReference type="InterPro" id="IPR000045">
    <property type="entry name" value="Prepilin_IV_endopep_pep"/>
</dbReference>
<name>A0A3D8IRX4_9HELI</name>
<dbReference type="Pfam" id="PF01478">
    <property type="entry name" value="Peptidase_A24"/>
    <property type="match status" value="1"/>
</dbReference>
<dbReference type="PANTHER" id="PTHR30487">
    <property type="entry name" value="TYPE 4 PREPILIN-LIKE PROTEINS LEADER PEPTIDE-PROCESSING ENZYME"/>
    <property type="match status" value="1"/>
</dbReference>
<evidence type="ECO:0000256" key="1">
    <source>
        <dbReference type="ARBA" id="ARBA00005801"/>
    </source>
</evidence>
<proteinExistence type="inferred from homology"/>
<organism evidence="4 5">
    <name type="scientific">Helicobacter equorum</name>
    <dbReference type="NCBI Taxonomy" id="361872"/>
    <lineage>
        <taxon>Bacteria</taxon>
        <taxon>Pseudomonadati</taxon>
        <taxon>Campylobacterota</taxon>
        <taxon>Epsilonproteobacteria</taxon>
        <taxon>Campylobacterales</taxon>
        <taxon>Helicobacteraceae</taxon>
        <taxon>Helicobacter</taxon>
    </lineage>
</organism>
<dbReference type="OrthoDB" id="9906930at2"/>
<feature type="transmembrane region" description="Helical" evidence="2">
    <location>
        <begin position="162"/>
        <end position="189"/>
    </location>
</feature>
<keyword evidence="2" id="KW-1133">Transmembrane helix</keyword>
<dbReference type="EMBL" id="NXLT01000003">
    <property type="protein sequence ID" value="RDU67344.1"/>
    <property type="molecule type" value="Genomic_DNA"/>
</dbReference>
<dbReference type="Proteomes" id="UP000256514">
    <property type="component" value="Unassembled WGS sequence"/>
</dbReference>
<evidence type="ECO:0000259" key="3">
    <source>
        <dbReference type="Pfam" id="PF01478"/>
    </source>
</evidence>
<sequence length="237" mass="26610">MDTTLVWNIWSVCIALCVLACGVGFGVLYMRRYLHISYTQALLRMIVASIMLFALVMYVQNSYDTSLAHTSYTFILSHSILLYIVLLMLCIMAYIDWVYLALPESLLVVFFVLSCVCMLVMPFDVWTHTMNALALMGGTFVMRFLGEIVFQKPLLGEADIVVFGGLGLCFGVLFTLMSVFIASFLALLFMSVRLVVTKSYAQSFPFVSYLFVGVLISYVGNAENLIWALLGNGVWYV</sequence>
<reference evidence="4 5" key="1">
    <citation type="submission" date="2018-04" db="EMBL/GenBank/DDBJ databases">
        <title>Novel Campyloabacter and Helicobacter Species and Strains.</title>
        <authorList>
            <person name="Mannion A.J."/>
            <person name="Shen Z."/>
            <person name="Fox J.G."/>
        </authorList>
    </citation>
    <scope>NUCLEOTIDE SEQUENCE [LARGE SCALE GENOMIC DNA]</scope>
    <source>
        <strain evidence="4 5">MIT 12-6600</strain>
    </source>
</reference>
<dbReference type="GO" id="GO:0004190">
    <property type="term" value="F:aspartic-type endopeptidase activity"/>
    <property type="evidence" value="ECO:0007669"/>
    <property type="project" value="InterPro"/>
</dbReference>
<accession>A0A3D8IRX4</accession>
<feature type="transmembrane region" description="Helical" evidence="2">
    <location>
        <begin position="209"/>
        <end position="230"/>
    </location>
</feature>